<reference evidence="14 15" key="2">
    <citation type="submission" date="2019-01" db="EMBL/GenBank/DDBJ databases">
        <title>The decoding of complex shrimp genome reveals the adaptation for benthos swimmer, frequently molting mechanism and breeding impact on genome.</title>
        <authorList>
            <person name="Sun Y."/>
            <person name="Gao Y."/>
            <person name="Yu Y."/>
        </authorList>
    </citation>
    <scope>NUCLEOTIDE SEQUENCE [LARGE SCALE GENOMIC DNA]</scope>
    <source>
        <tissue evidence="14">Muscle</tissue>
    </source>
</reference>
<evidence type="ECO:0000256" key="9">
    <source>
        <dbReference type="ARBA" id="ARBA00031642"/>
    </source>
</evidence>
<dbReference type="EMBL" id="QCYY01000703">
    <property type="protein sequence ID" value="ROT83312.1"/>
    <property type="molecule type" value="Genomic_DNA"/>
</dbReference>
<evidence type="ECO:0000256" key="8">
    <source>
        <dbReference type="ARBA" id="ARBA00023136"/>
    </source>
</evidence>
<evidence type="ECO:0000256" key="3">
    <source>
        <dbReference type="ARBA" id="ARBA00012976"/>
    </source>
</evidence>
<dbReference type="InterPro" id="IPR029033">
    <property type="entry name" value="His_PPase_superfam"/>
</dbReference>
<dbReference type="STRING" id="6689.A0A3R7NC92"/>
<dbReference type="GO" id="GO:0034417">
    <property type="term" value="F:bisphosphoglycerate 3-phosphatase activity"/>
    <property type="evidence" value="ECO:0007669"/>
    <property type="project" value="UniProtKB-EC"/>
</dbReference>
<evidence type="ECO:0000256" key="1">
    <source>
        <dbReference type="ARBA" id="ARBA00004370"/>
    </source>
</evidence>
<keyword evidence="8" id="KW-0472">Membrane</keyword>
<evidence type="ECO:0000256" key="5">
    <source>
        <dbReference type="ARBA" id="ARBA00018097"/>
    </source>
</evidence>
<evidence type="ECO:0000256" key="6">
    <source>
        <dbReference type="ARBA" id="ARBA00022729"/>
    </source>
</evidence>
<dbReference type="Gene3D" id="3.40.50.1240">
    <property type="entry name" value="Phosphoglycerate mutase-like"/>
    <property type="match status" value="1"/>
</dbReference>
<comment type="catalytic activity">
    <reaction evidence="12">
        <text>1D-myo-inositol hexakisphosphate + H2O = 1D-myo-inositol 1,2,4,5,6-pentakisphosphate + phosphate</text>
        <dbReference type="Rhea" id="RHEA:16989"/>
        <dbReference type="ChEBI" id="CHEBI:15377"/>
        <dbReference type="ChEBI" id="CHEBI:43474"/>
        <dbReference type="ChEBI" id="CHEBI:57798"/>
        <dbReference type="ChEBI" id="CHEBI:58130"/>
        <dbReference type="EC" id="3.1.3.62"/>
    </reaction>
    <physiologicalReaction direction="left-to-right" evidence="12">
        <dbReference type="Rhea" id="RHEA:16990"/>
    </physiologicalReaction>
</comment>
<dbReference type="GO" id="GO:0016020">
    <property type="term" value="C:membrane"/>
    <property type="evidence" value="ECO:0007669"/>
    <property type="project" value="UniProtKB-SubCell"/>
</dbReference>
<name>A0A3R7NC92_PENVA</name>
<protein>
    <recommendedName>
        <fullName evidence="5">Multiple inositol polyphosphate phosphatase 1</fullName>
        <ecNumber evidence="4">3.1.3.62</ecNumber>
        <ecNumber evidence="3">3.1.3.80</ecNumber>
    </recommendedName>
    <alternativeName>
        <fullName evidence="9">2,3-bisphosphoglycerate 3-phosphatase</fullName>
    </alternativeName>
</protein>
<dbReference type="PANTHER" id="PTHR20963">
    <property type="entry name" value="MULTIPLE INOSITOL POLYPHOSPHATE PHOSPHATASE-RELATED"/>
    <property type="match status" value="1"/>
</dbReference>
<comment type="catalytic activity">
    <reaction evidence="13">
        <text>(2R)-2,3-bisphosphoglycerate + H2O = (2R)-2-phosphoglycerate + phosphate</text>
        <dbReference type="Rhea" id="RHEA:27381"/>
        <dbReference type="ChEBI" id="CHEBI:15377"/>
        <dbReference type="ChEBI" id="CHEBI:43474"/>
        <dbReference type="ChEBI" id="CHEBI:58248"/>
        <dbReference type="ChEBI" id="CHEBI:58289"/>
        <dbReference type="EC" id="3.1.3.80"/>
    </reaction>
    <physiologicalReaction direction="left-to-right" evidence="13">
        <dbReference type="Rhea" id="RHEA:27382"/>
    </physiologicalReaction>
</comment>
<keyword evidence="7" id="KW-0378">Hydrolase</keyword>
<comment type="caution">
    <text evidence="14">The sequence shown here is derived from an EMBL/GenBank/DDBJ whole genome shotgun (WGS) entry which is preliminary data.</text>
</comment>
<dbReference type="Pfam" id="PF00328">
    <property type="entry name" value="His_Phos_2"/>
    <property type="match status" value="1"/>
</dbReference>
<dbReference type="OrthoDB" id="6509975at2759"/>
<keyword evidence="15" id="KW-1185">Reference proteome</keyword>
<evidence type="ECO:0000256" key="13">
    <source>
        <dbReference type="ARBA" id="ARBA00043832"/>
    </source>
</evidence>
<evidence type="ECO:0000313" key="15">
    <source>
        <dbReference type="Proteomes" id="UP000283509"/>
    </source>
</evidence>
<accession>A0A3R7NC92</accession>
<comment type="catalytic activity">
    <reaction evidence="10">
        <text>1D-myo-inositol 1,2,5,6-tetrakisphosphate + H2O = 1D-myo-inositol 1,2,6-trisphosphate + phosphate</text>
        <dbReference type="Rhea" id="RHEA:77119"/>
        <dbReference type="ChEBI" id="CHEBI:15377"/>
        <dbReference type="ChEBI" id="CHEBI:43474"/>
        <dbReference type="ChEBI" id="CHEBI:195535"/>
        <dbReference type="ChEBI" id="CHEBI:195537"/>
        <dbReference type="EC" id="3.1.3.62"/>
    </reaction>
    <physiologicalReaction direction="left-to-right" evidence="10">
        <dbReference type="Rhea" id="RHEA:77120"/>
    </physiologicalReaction>
</comment>
<sequence>MQLDKKLKPYHGFMSGSYMKLVLENVAKRVGFAVSVTDVRSMYNTCRYYYAWYKDKVSPWCSVFTPDDLKILEYWEDLRVYSDQGPVYEITSKQACELGKEVMDLFGNRLKNNSAEPYLTQYIVNYETLVTFITLMGIFSEQERLDENRIPDSRVWKTTEFAGYGGNLALFLSSCGDDSFWVSALVNERPIQLPGCNSTLGCTWDEFAQYYDYLNDCDFSEICGSLIGINLSKARYWHDQAKQKNWS</sequence>
<dbReference type="CDD" id="cd07061">
    <property type="entry name" value="HP_HAP_like"/>
    <property type="match status" value="1"/>
</dbReference>
<organism evidence="14 15">
    <name type="scientific">Penaeus vannamei</name>
    <name type="common">Whiteleg shrimp</name>
    <name type="synonym">Litopenaeus vannamei</name>
    <dbReference type="NCBI Taxonomy" id="6689"/>
    <lineage>
        <taxon>Eukaryota</taxon>
        <taxon>Metazoa</taxon>
        <taxon>Ecdysozoa</taxon>
        <taxon>Arthropoda</taxon>
        <taxon>Crustacea</taxon>
        <taxon>Multicrustacea</taxon>
        <taxon>Malacostraca</taxon>
        <taxon>Eumalacostraca</taxon>
        <taxon>Eucarida</taxon>
        <taxon>Decapoda</taxon>
        <taxon>Dendrobranchiata</taxon>
        <taxon>Penaeoidea</taxon>
        <taxon>Penaeidae</taxon>
        <taxon>Penaeus</taxon>
    </lineage>
</organism>
<proteinExistence type="inferred from homology"/>
<dbReference type="GO" id="GO:0003993">
    <property type="term" value="F:acid phosphatase activity"/>
    <property type="evidence" value="ECO:0007669"/>
    <property type="project" value="TreeGrafter"/>
</dbReference>
<keyword evidence="6" id="KW-0732">Signal</keyword>
<evidence type="ECO:0000256" key="4">
    <source>
        <dbReference type="ARBA" id="ARBA00013040"/>
    </source>
</evidence>
<comment type="subcellular location">
    <subcellularLocation>
        <location evidence="1">Membrane</location>
    </subcellularLocation>
</comment>
<evidence type="ECO:0000256" key="2">
    <source>
        <dbReference type="ARBA" id="ARBA00008422"/>
    </source>
</evidence>
<dbReference type="PANTHER" id="PTHR20963:SF8">
    <property type="entry name" value="MULTIPLE INOSITOL POLYPHOSPHATE PHOSPHATASE 1"/>
    <property type="match status" value="1"/>
</dbReference>
<reference evidence="14 15" key="1">
    <citation type="submission" date="2018-04" db="EMBL/GenBank/DDBJ databases">
        <authorList>
            <person name="Zhang X."/>
            <person name="Yuan J."/>
            <person name="Li F."/>
            <person name="Xiang J."/>
        </authorList>
    </citation>
    <scope>NUCLEOTIDE SEQUENCE [LARGE SCALE GENOMIC DNA]</scope>
    <source>
        <tissue evidence="14">Muscle</tissue>
    </source>
</reference>
<dbReference type="AlphaFoldDB" id="A0A3R7NC92"/>
<dbReference type="EC" id="3.1.3.62" evidence="4"/>
<dbReference type="SUPFAM" id="SSF53254">
    <property type="entry name" value="Phosphoglycerate mutase-like"/>
    <property type="match status" value="1"/>
</dbReference>
<evidence type="ECO:0000313" key="14">
    <source>
        <dbReference type="EMBL" id="ROT83312.1"/>
    </source>
</evidence>
<dbReference type="GO" id="GO:0052745">
    <property type="term" value="F:inositol phosphate phosphatase activity"/>
    <property type="evidence" value="ECO:0007669"/>
    <property type="project" value="TreeGrafter"/>
</dbReference>
<dbReference type="EC" id="3.1.3.80" evidence="3"/>
<evidence type="ECO:0000256" key="11">
    <source>
        <dbReference type="ARBA" id="ARBA00043671"/>
    </source>
</evidence>
<gene>
    <name evidence="14" type="ORF">C7M84_023519</name>
</gene>
<dbReference type="InterPro" id="IPR000560">
    <property type="entry name" value="His_Pase_clade-2"/>
</dbReference>
<comment type="similarity">
    <text evidence="2">Belongs to the histidine acid phosphatase family. MINPP1 subfamily.</text>
</comment>
<evidence type="ECO:0000256" key="10">
    <source>
        <dbReference type="ARBA" id="ARBA00043668"/>
    </source>
</evidence>
<comment type="catalytic activity">
    <reaction evidence="11">
        <text>1D-myo-inositol 1,2,4,5,6-pentakisphosphate + H2O = 1D-myo-inositol 1,2,5,6-tetrakisphosphate + phosphate</text>
        <dbReference type="Rhea" id="RHEA:77115"/>
        <dbReference type="ChEBI" id="CHEBI:15377"/>
        <dbReference type="ChEBI" id="CHEBI:43474"/>
        <dbReference type="ChEBI" id="CHEBI:57798"/>
        <dbReference type="ChEBI" id="CHEBI:195535"/>
        <dbReference type="EC" id="3.1.3.62"/>
    </reaction>
    <physiologicalReaction direction="left-to-right" evidence="11">
        <dbReference type="Rhea" id="RHEA:77116"/>
    </physiologicalReaction>
</comment>
<dbReference type="Proteomes" id="UP000283509">
    <property type="component" value="Unassembled WGS sequence"/>
</dbReference>
<evidence type="ECO:0000256" key="12">
    <source>
        <dbReference type="ARBA" id="ARBA00043691"/>
    </source>
</evidence>
<evidence type="ECO:0000256" key="7">
    <source>
        <dbReference type="ARBA" id="ARBA00022801"/>
    </source>
</evidence>